<proteinExistence type="predicted"/>
<accession>A0A3B0SE99</accession>
<gene>
    <name evidence="2" type="ORF">MNBD_ACTINO01-1151</name>
</gene>
<evidence type="ECO:0000259" key="1">
    <source>
        <dbReference type="Pfam" id="PF13924"/>
    </source>
</evidence>
<dbReference type="InterPro" id="IPR024311">
    <property type="entry name" value="Lipocalin-like"/>
</dbReference>
<reference evidence="2" key="1">
    <citation type="submission" date="2018-06" db="EMBL/GenBank/DDBJ databases">
        <authorList>
            <person name="Zhirakovskaya E."/>
        </authorList>
    </citation>
    <scope>NUCLEOTIDE SEQUENCE</scope>
</reference>
<evidence type="ECO:0000313" key="2">
    <source>
        <dbReference type="EMBL" id="VAV93355.1"/>
    </source>
</evidence>
<name>A0A3B0SE99_9ZZZZ</name>
<dbReference type="Pfam" id="PF13924">
    <property type="entry name" value="Lipocalin_5"/>
    <property type="match status" value="1"/>
</dbReference>
<sequence length="148" mass="16865">MHELIGTWRLIEWTVTLRNGRVTHPFNRKSEGLITYTDEGRMVASLMKSDRELIGTRSFNEATALERASAAAGYLSYAGSYEVIGDQVHHHVELSLFPDWVGGTQIRHIEWITNEDGTTDLELSDLGVGEKRSAVIRLRWHRVTEERS</sequence>
<protein>
    <recommendedName>
        <fullName evidence="1">Lipocalin-like domain-containing protein</fullName>
    </recommendedName>
</protein>
<feature type="domain" description="Lipocalin-like" evidence="1">
    <location>
        <begin position="5"/>
        <end position="143"/>
    </location>
</feature>
<dbReference type="AlphaFoldDB" id="A0A3B0SE99"/>
<dbReference type="EMBL" id="UOEI01000101">
    <property type="protein sequence ID" value="VAV93355.1"/>
    <property type="molecule type" value="Genomic_DNA"/>
</dbReference>
<organism evidence="2">
    <name type="scientific">hydrothermal vent metagenome</name>
    <dbReference type="NCBI Taxonomy" id="652676"/>
    <lineage>
        <taxon>unclassified sequences</taxon>
        <taxon>metagenomes</taxon>
        <taxon>ecological metagenomes</taxon>
    </lineage>
</organism>